<evidence type="ECO:0000259" key="9">
    <source>
        <dbReference type="Pfam" id="PF12832"/>
    </source>
</evidence>
<dbReference type="PANTHER" id="PTHR23522">
    <property type="entry name" value="BLL5896 PROTEIN"/>
    <property type="match status" value="1"/>
</dbReference>
<keyword evidence="4" id="KW-0997">Cell inner membrane</keyword>
<keyword evidence="6 8" id="KW-1133">Transmembrane helix</keyword>
<comment type="caution">
    <text evidence="10">The sequence shown here is derived from an EMBL/GenBank/DDBJ whole genome shotgun (WGS) entry which is preliminary data.</text>
</comment>
<dbReference type="NCBIfam" id="NF037955">
    <property type="entry name" value="mfs"/>
    <property type="match status" value="1"/>
</dbReference>
<dbReference type="GO" id="GO:0015528">
    <property type="term" value="F:lactose:proton symporter activity"/>
    <property type="evidence" value="ECO:0007669"/>
    <property type="project" value="TreeGrafter"/>
</dbReference>
<dbReference type="GO" id="GO:0030395">
    <property type="term" value="F:lactose binding"/>
    <property type="evidence" value="ECO:0007669"/>
    <property type="project" value="TreeGrafter"/>
</dbReference>
<evidence type="ECO:0000256" key="2">
    <source>
        <dbReference type="ARBA" id="ARBA00022448"/>
    </source>
</evidence>
<dbReference type="EMBL" id="WXYQ01000009">
    <property type="protein sequence ID" value="NBG96529.1"/>
    <property type="molecule type" value="Genomic_DNA"/>
</dbReference>
<feature type="transmembrane region" description="Helical" evidence="8">
    <location>
        <begin position="360"/>
        <end position="378"/>
    </location>
</feature>
<gene>
    <name evidence="10" type="ORF">GTQ45_12365</name>
</gene>
<dbReference type="InterPro" id="IPR036259">
    <property type="entry name" value="MFS_trans_sf"/>
</dbReference>
<name>A0A845QDM9_9HYPH</name>
<dbReference type="RefSeq" id="WP_160588588.1">
    <property type="nucleotide sequence ID" value="NZ_BMHN01000001.1"/>
</dbReference>
<accession>A0A845QDM9</accession>
<comment type="subcellular location">
    <subcellularLocation>
        <location evidence="1">Cell inner membrane</location>
        <topology evidence="1">Multi-pass membrane protein</topology>
    </subcellularLocation>
</comment>
<feature type="transmembrane region" description="Helical" evidence="8">
    <location>
        <begin position="41"/>
        <end position="63"/>
    </location>
</feature>
<dbReference type="PANTHER" id="PTHR23522:SF10">
    <property type="entry name" value="3-PHENYLPROPIONIC ACID TRANSPORTER-RELATED"/>
    <property type="match status" value="1"/>
</dbReference>
<feature type="transmembrane region" description="Helical" evidence="8">
    <location>
        <begin position="333"/>
        <end position="354"/>
    </location>
</feature>
<feature type="transmembrane region" description="Helical" evidence="8">
    <location>
        <begin position="240"/>
        <end position="258"/>
    </location>
</feature>
<evidence type="ECO:0000256" key="7">
    <source>
        <dbReference type="ARBA" id="ARBA00023136"/>
    </source>
</evidence>
<keyword evidence="5 8" id="KW-0812">Transmembrane</keyword>
<evidence type="ECO:0000256" key="5">
    <source>
        <dbReference type="ARBA" id="ARBA00022692"/>
    </source>
</evidence>
<dbReference type="SUPFAM" id="SSF103473">
    <property type="entry name" value="MFS general substrate transporter"/>
    <property type="match status" value="1"/>
</dbReference>
<evidence type="ECO:0000256" key="4">
    <source>
        <dbReference type="ARBA" id="ARBA00022519"/>
    </source>
</evidence>
<feature type="transmembrane region" description="Helical" evidence="8">
    <location>
        <begin position="206"/>
        <end position="228"/>
    </location>
</feature>
<evidence type="ECO:0000256" key="6">
    <source>
        <dbReference type="ARBA" id="ARBA00022989"/>
    </source>
</evidence>
<evidence type="ECO:0000256" key="8">
    <source>
        <dbReference type="SAM" id="Phobius"/>
    </source>
</evidence>
<dbReference type="InterPro" id="IPR024989">
    <property type="entry name" value="MFS_assoc_dom"/>
</dbReference>
<keyword evidence="7 8" id="KW-0472">Membrane</keyword>
<dbReference type="InterPro" id="IPR026032">
    <property type="entry name" value="HcaT-like"/>
</dbReference>
<dbReference type="OrthoDB" id="9150135at2"/>
<feature type="transmembrane region" description="Helical" evidence="8">
    <location>
        <begin position="9"/>
        <end position="29"/>
    </location>
</feature>
<feature type="domain" description="Major facilitator superfamily associated" evidence="9">
    <location>
        <begin position="9"/>
        <end position="360"/>
    </location>
</feature>
<feature type="transmembrane region" description="Helical" evidence="8">
    <location>
        <begin position="158"/>
        <end position="177"/>
    </location>
</feature>
<evidence type="ECO:0000313" key="11">
    <source>
        <dbReference type="Proteomes" id="UP000470384"/>
    </source>
</evidence>
<sequence>MTMSLEQRYAFAYGAIFLAMGTFLPYFPVWLKSHGLSAYEIGLLLGISGVVRIATMPVIAYLADRAGQPVFTLRLLTLVALVCNCAYLATGSFWPILAVLMVMTVVGPPIMPMTDALAMRDSEAGKLSYGRARAWGSVAFIIANLVVGGLLGSLGANVVIWTVIGAGVFNFIAYLLLTDAPDTERQVGGVGRVDIASAVRLVRSPVFLLFAFASAGVQATHAVYYAFGTLHWQALGLSDSVIGALWAWAVVVEVALLWQAAPIVRRVSPALLILLGAGAAVVRWTVMAVDPPFWSLPLLQCLHAMTFGLAHLGIMQFLVRAVPPGLASTAQSVYSALAGGVVMAGATFLAGRLYGDHGGVTYLAMTALAVLACGAALLGHRTWNGERIDG</sequence>
<evidence type="ECO:0000313" key="10">
    <source>
        <dbReference type="EMBL" id="NBG96529.1"/>
    </source>
</evidence>
<dbReference type="Gene3D" id="1.20.1250.20">
    <property type="entry name" value="MFS general substrate transporter like domains"/>
    <property type="match status" value="2"/>
</dbReference>
<keyword evidence="2" id="KW-0813">Transport</keyword>
<dbReference type="Pfam" id="PF12832">
    <property type="entry name" value="MFS_1_like"/>
    <property type="match status" value="1"/>
</dbReference>
<organism evidence="10 11">
    <name type="scientific">Pyruvatibacter mobilis</name>
    <dbReference type="NCBI Taxonomy" id="1712261"/>
    <lineage>
        <taxon>Bacteria</taxon>
        <taxon>Pseudomonadati</taxon>
        <taxon>Pseudomonadota</taxon>
        <taxon>Alphaproteobacteria</taxon>
        <taxon>Hyphomicrobiales</taxon>
        <taxon>Parvibaculaceae</taxon>
        <taxon>Pyruvatibacter</taxon>
    </lineage>
</organism>
<protein>
    <submittedName>
        <fullName evidence="10">MFS transporter</fullName>
    </submittedName>
</protein>
<feature type="transmembrane region" description="Helical" evidence="8">
    <location>
        <begin position="70"/>
        <end position="89"/>
    </location>
</feature>
<feature type="transmembrane region" description="Helical" evidence="8">
    <location>
        <begin position="95"/>
        <end position="113"/>
    </location>
</feature>
<feature type="transmembrane region" description="Helical" evidence="8">
    <location>
        <begin position="270"/>
        <end position="287"/>
    </location>
</feature>
<proteinExistence type="predicted"/>
<feature type="transmembrane region" description="Helical" evidence="8">
    <location>
        <begin position="134"/>
        <end position="152"/>
    </location>
</feature>
<evidence type="ECO:0000256" key="3">
    <source>
        <dbReference type="ARBA" id="ARBA00022475"/>
    </source>
</evidence>
<keyword evidence="11" id="KW-1185">Reference proteome</keyword>
<evidence type="ECO:0000256" key="1">
    <source>
        <dbReference type="ARBA" id="ARBA00004429"/>
    </source>
</evidence>
<dbReference type="PIRSF" id="PIRSF004925">
    <property type="entry name" value="HcaT"/>
    <property type="match status" value="1"/>
</dbReference>
<dbReference type="GeneID" id="300654107"/>
<dbReference type="Proteomes" id="UP000470384">
    <property type="component" value="Unassembled WGS sequence"/>
</dbReference>
<keyword evidence="3" id="KW-1003">Cell membrane</keyword>
<reference evidence="10 11" key="1">
    <citation type="journal article" date="2016" name="Int. J. Syst. Evol. Microbiol.">
        <title>Pyruvatibacter mobilis gen. nov., sp. nov., a marine bacterium from the culture broth of Picochlorum sp. 122.</title>
        <authorList>
            <person name="Wang G."/>
            <person name="Tang M."/>
            <person name="Wu H."/>
            <person name="Dai S."/>
            <person name="Li T."/>
            <person name="Chen C."/>
            <person name="He H."/>
            <person name="Fan J."/>
            <person name="Xiang W."/>
            <person name="Li X."/>
        </authorList>
    </citation>
    <scope>NUCLEOTIDE SEQUENCE [LARGE SCALE GENOMIC DNA]</scope>
    <source>
        <strain evidence="10 11">GYP-11</strain>
    </source>
</reference>
<dbReference type="GO" id="GO:0005886">
    <property type="term" value="C:plasma membrane"/>
    <property type="evidence" value="ECO:0007669"/>
    <property type="project" value="UniProtKB-SubCell"/>
</dbReference>
<dbReference type="AlphaFoldDB" id="A0A845QDM9"/>